<feature type="region of interest" description="Disordered" evidence="1">
    <location>
        <begin position="247"/>
        <end position="268"/>
    </location>
</feature>
<feature type="compositionally biased region" description="Basic and acidic residues" evidence="1">
    <location>
        <begin position="213"/>
        <end position="225"/>
    </location>
</feature>
<dbReference type="EMBL" id="KN819369">
    <property type="protein sequence ID" value="KIJ12047.1"/>
    <property type="molecule type" value="Genomic_DNA"/>
</dbReference>
<feature type="region of interest" description="Disordered" evidence="1">
    <location>
        <begin position="159"/>
        <end position="225"/>
    </location>
</feature>
<feature type="region of interest" description="Disordered" evidence="1">
    <location>
        <begin position="1"/>
        <end position="107"/>
    </location>
</feature>
<dbReference type="Proteomes" id="UP000053647">
    <property type="component" value="Unassembled WGS sequence"/>
</dbReference>
<gene>
    <name evidence="2" type="ORF">PAXINDRAFT_56425</name>
</gene>
<reference evidence="2 3" key="1">
    <citation type="submission" date="2014-06" db="EMBL/GenBank/DDBJ databases">
        <authorList>
            <consortium name="DOE Joint Genome Institute"/>
            <person name="Kuo A."/>
            <person name="Kohler A."/>
            <person name="Nagy L.G."/>
            <person name="Floudas D."/>
            <person name="Copeland A."/>
            <person name="Barry K.W."/>
            <person name="Cichocki N."/>
            <person name="Veneault-Fourrey C."/>
            <person name="LaButti K."/>
            <person name="Lindquist E.A."/>
            <person name="Lipzen A."/>
            <person name="Lundell T."/>
            <person name="Morin E."/>
            <person name="Murat C."/>
            <person name="Sun H."/>
            <person name="Tunlid A."/>
            <person name="Henrissat B."/>
            <person name="Grigoriev I.V."/>
            <person name="Hibbett D.S."/>
            <person name="Martin F."/>
            <person name="Nordberg H.P."/>
            <person name="Cantor M.N."/>
            <person name="Hua S.X."/>
        </authorList>
    </citation>
    <scope>NUCLEOTIDE SEQUENCE [LARGE SCALE GENOMIC DNA]</scope>
    <source>
        <strain evidence="2 3">ATCC 200175</strain>
    </source>
</reference>
<feature type="compositionally biased region" description="Polar residues" evidence="1">
    <location>
        <begin position="60"/>
        <end position="82"/>
    </location>
</feature>
<keyword evidence="3" id="KW-1185">Reference proteome</keyword>
<protein>
    <submittedName>
        <fullName evidence="2">Uncharacterized protein</fullName>
    </submittedName>
</protein>
<accession>A0A0C9TWI1</accession>
<proteinExistence type="predicted"/>
<evidence type="ECO:0000256" key="1">
    <source>
        <dbReference type="SAM" id="MobiDB-lite"/>
    </source>
</evidence>
<organism evidence="2 3">
    <name type="scientific">Paxillus involutus ATCC 200175</name>
    <dbReference type="NCBI Taxonomy" id="664439"/>
    <lineage>
        <taxon>Eukaryota</taxon>
        <taxon>Fungi</taxon>
        <taxon>Dikarya</taxon>
        <taxon>Basidiomycota</taxon>
        <taxon>Agaricomycotina</taxon>
        <taxon>Agaricomycetes</taxon>
        <taxon>Agaricomycetidae</taxon>
        <taxon>Boletales</taxon>
        <taxon>Paxilineae</taxon>
        <taxon>Paxillaceae</taxon>
        <taxon>Paxillus</taxon>
    </lineage>
</organism>
<feature type="compositionally biased region" description="Polar residues" evidence="1">
    <location>
        <begin position="184"/>
        <end position="203"/>
    </location>
</feature>
<evidence type="ECO:0000313" key="3">
    <source>
        <dbReference type="Proteomes" id="UP000053647"/>
    </source>
</evidence>
<evidence type="ECO:0000313" key="2">
    <source>
        <dbReference type="EMBL" id="KIJ12047.1"/>
    </source>
</evidence>
<dbReference type="AlphaFoldDB" id="A0A0C9TWI1"/>
<name>A0A0C9TWI1_PAXIN</name>
<feature type="compositionally biased region" description="Basic and acidic residues" evidence="1">
    <location>
        <begin position="1"/>
        <end position="12"/>
    </location>
</feature>
<feature type="compositionally biased region" description="Low complexity" evidence="1">
    <location>
        <begin position="27"/>
        <end position="40"/>
    </location>
</feature>
<feature type="non-terminal residue" evidence="2">
    <location>
        <position position="268"/>
    </location>
</feature>
<reference evidence="3" key="2">
    <citation type="submission" date="2015-01" db="EMBL/GenBank/DDBJ databases">
        <title>Evolutionary Origins and Diversification of the Mycorrhizal Mutualists.</title>
        <authorList>
            <consortium name="DOE Joint Genome Institute"/>
            <consortium name="Mycorrhizal Genomics Consortium"/>
            <person name="Kohler A."/>
            <person name="Kuo A."/>
            <person name="Nagy L.G."/>
            <person name="Floudas D."/>
            <person name="Copeland A."/>
            <person name="Barry K.W."/>
            <person name="Cichocki N."/>
            <person name="Veneault-Fourrey C."/>
            <person name="LaButti K."/>
            <person name="Lindquist E.A."/>
            <person name="Lipzen A."/>
            <person name="Lundell T."/>
            <person name="Morin E."/>
            <person name="Murat C."/>
            <person name="Riley R."/>
            <person name="Ohm R."/>
            <person name="Sun H."/>
            <person name="Tunlid A."/>
            <person name="Henrissat B."/>
            <person name="Grigoriev I.V."/>
            <person name="Hibbett D.S."/>
            <person name="Martin F."/>
        </authorList>
    </citation>
    <scope>NUCLEOTIDE SEQUENCE [LARGE SCALE GENOMIC DNA]</scope>
    <source>
        <strain evidence="3">ATCC 200175</strain>
    </source>
</reference>
<dbReference type="OrthoDB" id="2564465at2759"/>
<sequence>AAEKSSADERTPRTSTSSKPQNKAPASKSQSQSRLRSSPSFDTDDGSWTRIEPQRLKPSKSGTNPRAQTLAISTDVTSSDMGASTAGDSPVTDEAPRARAANTDADSRLTLAEKLVPKPAKAAVDDFPTLARVMRVQPRADEKPAPGFTWDDYGDVTEFGTGHFEDEDDDDEGGWGVVKGKSRAGNSRSTSAVDKPAATSSEITTKKQRQNAKKRELTKSAKADVEAARLAGLANHKRELERLRIIELSQQGGGKRPSGGMQASVDDR</sequence>
<dbReference type="HOGENOM" id="CLU_037757_0_0_1"/>
<feature type="non-terminal residue" evidence="2">
    <location>
        <position position="1"/>
    </location>
</feature>